<dbReference type="InterPro" id="IPR003782">
    <property type="entry name" value="SCO1/SenC"/>
</dbReference>
<dbReference type="EMBL" id="JAKFHA010000002">
    <property type="protein sequence ID" value="MCF2526462.1"/>
    <property type="molecule type" value="Genomic_DNA"/>
</dbReference>
<evidence type="ECO:0000256" key="5">
    <source>
        <dbReference type="SAM" id="MobiDB-lite"/>
    </source>
</evidence>
<evidence type="ECO:0000256" key="1">
    <source>
        <dbReference type="ARBA" id="ARBA00010996"/>
    </source>
</evidence>
<feature type="domain" description="Thioredoxin" evidence="7">
    <location>
        <begin position="54"/>
        <end position="204"/>
    </location>
</feature>
<organism evidence="8 9">
    <name type="scientific">Yinghuangia soli</name>
    <dbReference type="NCBI Taxonomy" id="2908204"/>
    <lineage>
        <taxon>Bacteria</taxon>
        <taxon>Bacillati</taxon>
        <taxon>Actinomycetota</taxon>
        <taxon>Actinomycetes</taxon>
        <taxon>Kitasatosporales</taxon>
        <taxon>Streptomycetaceae</taxon>
        <taxon>Yinghuangia</taxon>
    </lineage>
</organism>
<evidence type="ECO:0000256" key="2">
    <source>
        <dbReference type="ARBA" id="ARBA00023008"/>
    </source>
</evidence>
<dbReference type="InterPro" id="IPR036249">
    <property type="entry name" value="Thioredoxin-like_sf"/>
</dbReference>
<gene>
    <name evidence="8" type="ORF">LZ495_04390</name>
</gene>
<evidence type="ECO:0000256" key="6">
    <source>
        <dbReference type="SAM" id="SignalP"/>
    </source>
</evidence>
<accession>A0AA41PVP0</accession>
<evidence type="ECO:0000256" key="3">
    <source>
        <dbReference type="PIRSR" id="PIRSR603782-1"/>
    </source>
</evidence>
<proteinExistence type="inferred from homology"/>
<evidence type="ECO:0000256" key="4">
    <source>
        <dbReference type="PIRSR" id="PIRSR603782-2"/>
    </source>
</evidence>
<feature type="signal peptide" evidence="6">
    <location>
        <begin position="1"/>
        <end position="19"/>
    </location>
</feature>
<dbReference type="SUPFAM" id="SSF52833">
    <property type="entry name" value="Thioredoxin-like"/>
    <property type="match status" value="1"/>
</dbReference>
<evidence type="ECO:0000313" key="8">
    <source>
        <dbReference type="EMBL" id="MCF2526462.1"/>
    </source>
</evidence>
<comment type="similarity">
    <text evidence="1">Belongs to the SCO1/2 family.</text>
</comment>
<comment type="caution">
    <text evidence="8">The sequence shown here is derived from an EMBL/GenBank/DDBJ whole genome shotgun (WGS) entry which is preliminary data.</text>
</comment>
<feature type="disulfide bond" description="Redox-active" evidence="4">
    <location>
        <begin position="93"/>
        <end position="97"/>
    </location>
</feature>
<dbReference type="Pfam" id="PF02630">
    <property type="entry name" value="SCO1-SenC"/>
    <property type="match status" value="1"/>
</dbReference>
<dbReference type="PANTHER" id="PTHR12151:SF25">
    <property type="entry name" value="LINALOOL DEHYDRATASE_ISOMERASE DOMAIN-CONTAINING PROTEIN"/>
    <property type="match status" value="1"/>
</dbReference>
<dbReference type="GO" id="GO:0046872">
    <property type="term" value="F:metal ion binding"/>
    <property type="evidence" value="ECO:0007669"/>
    <property type="project" value="UniProtKB-KW"/>
</dbReference>
<evidence type="ECO:0000259" key="7">
    <source>
        <dbReference type="PROSITE" id="PS51352"/>
    </source>
</evidence>
<dbReference type="PROSITE" id="PS51257">
    <property type="entry name" value="PROKAR_LIPOPROTEIN"/>
    <property type="match status" value="1"/>
</dbReference>
<dbReference type="PANTHER" id="PTHR12151">
    <property type="entry name" value="ELECTRON TRANSPORT PROTIN SCO1/SENC FAMILY MEMBER"/>
    <property type="match status" value="1"/>
</dbReference>
<dbReference type="RefSeq" id="WP_235050549.1">
    <property type="nucleotide sequence ID" value="NZ_JAKFHA010000002.1"/>
</dbReference>
<evidence type="ECO:0000313" key="9">
    <source>
        <dbReference type="Proteomes" id="UP001165378"/>
    </source>
</evidence>
<feature type="chain" id="PRO_5041278659" evidence="6">
    <location>
        <begin position="20"/>
        <end position="235"/>
    </location>
</feature>
<keyword evidence="3" id="KW-0479">Metal-binding</keyword>
<feature type="binding site" evidence="3">
    <location>
        <position position="183"/>
    </location>
    <ligand>
        <name>Cu cation</name>
        <dbReference type="ChEBI" id="CHEBI:23378"/>
    </ligand>
</feature>
<reference evidence="8" key="1">
    <citation type="submission" date="2022-01" db="EMBL/GenBank/DDBJ databases">
        <title>Genome-Based Taxonomic Classification of the Phylum Actinobacteria.</title>
        <authorList>
            <person name="Gao Y."/>
        </authorList>
    </citation>
    <scope>NUCLEOTIDE SEQUENCE</scope>
    <source>
        <strain evidence="8">KLBMP 8922</strain>
    </source>
</reference>
<protein>
    <submittedName>
        <fullName evidence="8">SCO family protein</fullName>
    </submittedName>
</protein>
<sequence>MRKAVVRTVALAAAGLLFAAGCSSSADKKPSPGGGAPVKIIQSGPPSKYRGTELGKALEKPALALTDTAGQPYDFKARTDGKVTLLYFGYTHCPDVCPTTMADLARGLTKLKPEDRAKIEVVFVTTDPERDKGAELREWLDAFDKSFVGLTGPFDQITAAAKSVGVALEPPKVGADGKVTSTHGTQIIAYSPDNLARVIYLASVGMKPDGTPAGITADDFAHDLPLLIHPEGSTS</sequence>
<feature type="binding site" evidence="3">
    <location>
        <position position="97"/>
    </location>
    <ligand>
        <name>Cu cation</name>
        <dbReference type="ChEBI" id="CHEBI:23378"/>
    </ligand>
</feature>
<keyword evidence="9" id="KW-1185">Reference proteome</keyword>
<name>A0AA41PVP0_9ACTN</name>
<dbReference type="Proteomes" id="UP001165378">
    <property type="component" value="Unassembled WGS sequence"/>
</dbReference>
<keyword evidence="6" id="KW-0732">Signal</keyword>
<feature type="binding site" evidence="3">
    <location>
        <position position="93"/>
    </location>
    <ligand>
        <name>Cu cation</name>
        <dbReference type="ChEBI" id="CHEBI:23378"/>
    </ligand>
</feature>
<dbReference type="Gene3D" id="3.40.30.10">
    <property type="entry name" value="Glutaredoxin"/>
    <property type="match status" value="1"/>
</dbReference>
<dbReference type="InterPro" id="IPR013766">
    <property type="entry name" value="Thioredoxin_domain"/>
</dbReference>
<keyword evidence="2 3" id="KW-0186">Copper</keyword>
<dbReference type="CDD" id="cd02968">
    <property type="entry name" value="SCO"/>
    <property type="match status" value="1"/>
</dbReference>
<keyword evidence="4" id="KW-1015">Disulfide bond</keyword>
<feature type="region of interest" description="Disordered" evidence="5">
    <location>
        <begin position="25"/>
        <end position="46"/>
    </location>
</feature>
<dbReference type="PROSITE" id="PS51352">
    <property type="entry name" value="THIOREDOXIN_2"/>
    <property type="match status" value="1"/>
</dbReference>
<dbReference type="AlphaFoldDB" id="A0AA41PVP0"/>